<dbReference type="AlphaFoldDB" id="A0A6A3JM43"/>
<name>A0A6A3JM43_9STRA</name>
<dbReference type="EMBL" id="QXFT01001866">
    <property type="protein sequence ID" value="KAE9308653.1"/>
    <property type="molecule type" value="Genomic_DNA"/>
</dbReference>
<evidence type="ECO:0008006" key="9">
    <source>
        <dbReference type="Google" id="ProtNLM"/>
    </source>
</evidence>
<dbReference type="Proteomes" id="UP000429607">
    <property type="component" value="Unassembled WGS sequence"/>
</dbReference>
<dbReference type="GO" id="GO:0009507">
    <property type="term" value="C:chloroplast"/>
    <property type="evidence" value="ECO:0007669"/>
    <property type="project" value="TreeGrafter"/>
</dbReference>
<dbReference type="PANTHER" id="PTHR47936">
    <property type="entry name" value="PPR_LONG DOMAIN-CONTAINING PROTEIN"/>
    <property type="match status" value="1"/>
</dbReference>
<dbReference type="OrthoDB" id="185373at2759"/>
<reference evidence="6 8" key="1">
    <citation type="submission" date="2018-09" db="EMBL/GenBank/DDBJ databases">
        <title>Genomic investigation of the strawberry pathogen Phytophthora fragariae indicates pathogenicity is determined by transcriptional variation in three key races.</title>
        <authorList>
            <person name="Adams T.M."/>
            <person name="Armitage A.D."/>
            <person name="Sobczyk M.K."/>
            <person name="Bates H.J."/>
            <person name="Dunwell J.M."/>
            <person name="Nellist C.F."/>
            <person name="Harrison R.J."/>
        </authorList>
    </citation>
    <scope>NUCLEOTIDE SEQUENCE [LARGE SCALE GENOMIC DNA]</scope>
    <source>
        <strain evidence="4 6">SCRP249</strain>
        <strain evidence="3 8">SCRP324</strain>
        <strain evidence="5 7">SCRP333</strain>
    </source>
</reference>
<feature type="compositionally biased region" description="Basic and acidic residues" evidence="2">
    <location>
        <begin position="900"/>
        <end position="913"/>
    </location>
</feature>
<dbReference type="PANTHER" id="PTHR47936:SF1">
    <property type="entry name" value="PENTATRICOPEPTIDE REPEAT-CONTAINING PROTEIN GUN1, CHLOROPLASTIC"/>
    <property type="match status" value="1"/>
</dbReference>
<proteinExistence type="predicted"/>
<organism evidence="4 6">
    <name type="scientific">Phytophthora rubi</name>
    <dbReference type="NCBI Taxonomy" id="129364"/>
    <lineage>
        <taxon>Eukaryota</taxon>
        <taxon>Sar</taxon>
        <taxon>Stramenopiles</taxon>
        <taxon>Oomycota</taxon>
        <taxon>Peronosporomycetes</taxon>
        <taxon>Peronosporales</taxon>
        <taxon>Peronosporaceae</taxon>
        <taxon>Phytophthora</taxon>
    </lineage>
</organism>
<sequence>MWRACRVAALRHLRSEAARLPVARAPLALQQLGSATCHFTSIAGVDREQLLTRSARDLQDELGRAQIGLVSKALKQELKDAIAREDVTSDEISDLFTAAQKTRAVSVMLEAFDFLEAKFPSHISFAVYGEIFRIFQRKQNSKRLIEIYESAKPRFKAVPEMIYRFGIVGYLQSDNMDAALKTWQEMTDAGHETTNEITSRLMMAYAYKGNVEKVMELYESVDPQIGYWHESCIDRVILSMGIIEKPAKAFEFYSNSSMKLNGGTLIALLSVCNSNNCLQQASDILANRKKFDLRLDARGYNRIMMTLEKLERNDEIKEILEEMVENKVRFDTRTNNIIERNAEFLKGTKFVVDYSKSKASGFTLSPRIREMLTDGQESEAAALVDSVAKPVGESQLPEDFEGKIPEGALSVSPSVARDAVRAYITTNQHDKVDALVKGFSVIPGKYAFALAEVITHYLKLRNKTGDELSYKAFKAMLFQGIRIYRVDDALKVFRRFHDADAAVELFDQVIDSYWGKDGKNAPAFAENGTGNEEESEGEVDNNNSSQRYYVNFNIGRVINMVLQTLIESGRVTEALDTLTKMENGGLQTTQQNYVIILSSMRKYLRNANHKDRQQKVAYDITSFQAVLKDLKSRDVRVNRAVVGYLCPAYFGANKQQRLELLEAFVEAQSDPNDTYVLPHLCYETLLAFMGQEGDIAEVKALYDEAVASLSDKERLGVPRGWATVVVSKLAEDGYVEEAEQFVKEMPEVCGGYTYRAVLAVLRSAFEAKNMNIADNMVALLEDREFNVGLSDAYELVHLAREKDLSMKVLDIIRLFEKSNLKEVAPAEDGKGNLEAAYFRRQRGDVHALRKVKTMYSVALKTCEKGGLWKQALMLRERMTTLLGQEAVDKITASMAAPQRKNWERKEKRSNEEE</sequence>
<feature type="region of interest" description="Disordered" evidence="2">
    <location>
        <begin position="893"/>
        <end position="913"/>
    </location>
</feature>
<keyword evidence="1" id="KW-0677">Repeat</keyword>
<evidence type="ECO:0000313" key="7">
    <source>
        <dbReference type="Proteomes" id="UP000434957"/>
    </source>
</evidence>
<gene>
    <name evidence="4" type="ORF">PR001_g19948</name>
    <name evidence="3" type="ORF">PR002_g20622</name>
    <name evidence="5" type="ORF">PR003_g20693</name>
</gene>
<evidence type="ECO:0000313" key="4">
    <source>
        <dbReference type="EMBL" id="KAE8996110.1"/>
    </source>
</evidence>
<comment type="caution">
    <text evidence="4">The sequence shown here is derived from an EMBL/GenBank/DDBJ whole genome shotgun (WGS) entry which is preliminary data.</text>
</comment>
<evidence type="ECO:0000313" key="5">
    <source>
        <dbReference type="EMBL" id="KAE9308653.1"/>
    </source>
</evidence>
<accession>A0A6A3JM43</accession>
<keyword evidence="7" id="KW-1185">Reference proteome</keyword>
<protein>
    <recommendedName>
        <fullName evidence="9">Pentacotripeptide-repeat region of PRORP domain-containing protein</fullName>
    </recommendedName>
</protein>
<dbReference type="Proteomes" id="UP000435112">
    <property type="component" value="Unassembled WGS sequence"/>
</dbReference>
<evidence type="ECO:0000313" key="3">
    <source>
        <dbReference type="EMBL" id="KAE8992211.1"/>
    </source>
</evidence>
<evidence type="ECO:0000313" key="8">
    <source>
        <dbReference type="Proteomes" id="UP000435112"/>
    </source>
</evidence>
<feature type="region of interest" description="Disordered" evidence="2">
    <location>
        <begin position="523"/>
        <end position="542"/>
    </location>
</feature>
<dbReference type="EMBL" id="QXFV01001910">
    <property type="protein sequence ID" value="KAE8996110.1"/>
    <property type="molecule type" value="Genomic_DNA"/>
</dbReference>
<dbReference type="InterPro" id="IPR011990">
    <property type="entry name" value="TPR-like_helical_dom_sf"/>
</dbReference>
<dbReference type="Proteomes" id="UP000434957">
    <property type="component" value="Unassembled WGS sequence"/>
</dbReference>
<dbReference type="GO" id="GO:0031930">
    <property type="term" value="P:mitochondria-nucleus signaling pathway"/>
    <property type="evidence" value="ECO:0007669"/>
    <property type="project" value="TreeGrafter"/>
</dbReference>
<dbReference type="Gene3D" id="1.25.40.10">
    <property type="entry name" value="Tetratricopeptide repeat domain"/>
    <property type="match status" value="3"/>
</dbReference>
<evidence type="ECO:0000256" key="2">
    <source>
        <dbReference type="SAM" id="MobiDB-lite"/>
    </source>
</evidence>
<evidence type="ECO:0000256" key="1">
    <source>
        <dbReference type="ARBA" id="ARBA00022737"/>
    </source>
</evidence>
<dbReference type="EMBL" id="QXFU01001987">
    <property type="protein sequence ID" value="KAE8992211.1"/>
    <property type="molecule type" value="Genomic_DNA"/>
</dbReference>
<evidence type="ECO:0000313" key="6">
    <source>
        <dbReference type="Proteomes" id="UP000429607"/>
    </source>
</evidence>